<dbReference type="Proteomes" id="UP000789570">
    <property type="component" value="Unassembled WGS sequence"/>
</dbReference>
<dbReference type="InterPro" id="IPR032914">
    <property type="entry name" value="Vam6/VPS39/TRAP1"/>
</dbReference>
<comment type="similarity">
    <text evidence="3">Belongs to the VAM6/VPS39 family.</text>
</comment>
<evidence type="ECO:0000256" key="1">
    <source>
        <dbReference type="ARBA" id="ARBA00004184"/>
    </source>
</evidence>
<keyword evidence="7" id="KW-1185">Reference proteome</keyword>
<dbReference type="InterPro" id="IPR001180">
    <property type="entry name" value="CNH_dom"/>
</dbReference>
<evidence type="ECO:0000313" key="7">
    <source>
        <dbReference type="Proteomes" id="UP000789570"/>
    </source>
</evidence>
<dbReference type="PANTHER" id="PTHR12894:SF49">
    <property type="entry name" value="VAM6_VPS39-LIKE PROTEIN"/>
    <property type="match status" value="1"/>
</dbReference>
<evidence type="ECO:0000256" key="4">
    <source>
        <dbReference type="PROSITE-ProRule" id="PRU01006"/>
    </source>
</evidence>
<dbReference type="Pfam" id="PF00780">
    <property type="entry name" value="CNH"/>
    <property type="match status" value="1"/>
</dbReference>
<dbReference type="AlphaFoldDB" id="A0A9N8VMS2"/>
<evidence type="ECO:0000256" key="2">
    <source>
        <dbReference type="ARBA" id="ARBA00023136"/>
    </source>
</evidence>
<comment type="caution">
    <text evidence="6">The sequence shown here is derived from an EMBL/GenBank/DDBJ whole genome shotgun (WGS) entry which is preliminary data.</text>
</comment>
<reference evidence="6" key="1">
    <citation type="submission" date="2021-06" db="EMBL/GenBank/DDBJ databases">
        <authorList>
            <person name="Kallberg Y."/>
            <person name="Tangrot J."/>
            <person name="Rosling A."/>
        </authorList>
    </citation>
    <scope>NUCLEOTIDE SEQUENCE</scope>
    <source>
        <strain evidence="6">UK204</strain>
    </source>
</reference>
<dbReference type="GO" id="GO:0006914">
    <property type="term" value="P:autophagy"/>
    <property type="evidence" value="ECO:0007669"/>
    <property type="project" value="TreeGrafter"/>
</dbReference>
<dbReference type="GO" id="GO:0016020">
    <property type="term" value="C:membrane"/>
    <property type="evidence" value="ECO:0007669"/>
    <property type="project" value="TreeGrafter"/>
</dbReference>
<protein>
    <submittedName>
        <fullName evidence="6">14751_t:CDS:1</fullName>
    </submittedName>
</protein>
<feature type="repeat" description="CHCR" evidence="4">
    <location>
        <begin position="612"/>
        <end position="782"/>
    </location>
</feature>
<dbReference type="Pfam" id="PF10367">
    <property type="entry name" value="zf-Vps39_C"/>
    <property type="match status" value="1"/>
</dbReference>
<dbReference type="GO" id="GO:0012505">
    <property type="term" value="C:endomembrane system"/>
    <property type="evidence" value="ECO:0007669"/>
    <property type="project" value="UniProtKB-SubCell"/>
</dbReference>
<dbReference type="EMBL" id="CAJVPQ010000229">
    <property type="protein sequence ID" value="CAG8460069.1"/>
    <property type="molecule type" value="Genomic_DNA"/>
</dbReference>
<sequence>MYDAFNVSLALDKVPYKIESIFAHGTSTGALYVYEVKEPFGDEGLKVDLKETFKNFSKKPIEQLDIIKELDILISLSDGYINIYDLNTFELKRQLSNIRGANIFAISHVETSEDESSNGIPITRLAVGVKKKLFVFTWRDTEFTDTKEHSIHDRIKTMVWVSDDKVCLGLTNEYNLINVDSGEKTEIMTSSSAPGATSFSYMGMSIGSKVNKPLLTRLPNNEILLVKDNESIIVGLDGKPTRKAEIDWSGTPEEIGYSHPYLIAILPKNVEVRNIVTQTLVQTDELPQARLINQGKYLYVASHGNAWRFIPLSFERQIDQLVEQNEFEEALSLTRQTLIDDKDAKLREILGLRAHYLFRQNEFDRAITIFQDLNADPAEVVALYPPSISGALHKPIQRPKIIKSSDEIKLNDSEQGPFVENNDDQEKEVLENEIEAENSEVLEGKLLEEAVQTLIKYLTDRRQKLFKVLNYNQGSQSFQTNLVNGDLDHFLKLAELVDTTLLKSYMVINDALVGPLLRVNNYCNVEEVEGLLLERKKFRELKDLYHGKGLHRKSLELLKNLGQSSEGPMTGTFHTIYYLQRLGSENFDLLIEFATWVLQTNPDEGMDIFIDDHPEVENLPRDKVLNYLEDISYDLCIKYLEHIIYELKDRTPDYHNKLVFIYLAKIQNLESQKQKSNSEEIIGSLVKEIEDTNNSLLKFLDDSNFYKAEKILGRLPLDDFYEARAILLSRIGQHDQALNIYVHKLKSEKLAEKYCIKNYIETDDPTKNVFISLLKIYLRPSNGEKIMLDPAIRLLSRHGSYVNASDALNMLPHTTKNLLLADKRQVEEQLMFYRSRRVKIDEDKMCPQCTRRIGHSVFAVFPNGVVVHYHCKEKYSQSHDTTI</sequence>
<organism evidence="6 7">
    <name type="scientific">Funneliformis caledonium</name>
    <dbReference type="NCBI Taxonomy" id="1117310"/>
    <lineage>
        <taxon>Eukaryota</taxon>
        <taxon>Fungi</taxon>
        <taxon>Fungi incertae sedis</taxon>
        <taxon>Mucoromycota</taxon>
        <taxon>Glomeromycotina</taxon>
        <taxon>Glomeromycetes</taxon>
        <taxon>Glomerales</taxon>
        <taxon>Glomeraceae</taxon>
        <taxon>Funneliformis</taxon>
    </lineage>
</organism>
<dbReference type="InterPro" id="IPR000547">
    <property type="entry name" value="Clathrin_H-chain/VPS_repeat"/>
</dbReference>
<keyword evidence="2" id="KW-0472">Membrane</keyword>
<dbReference type="OrthoDB" id="5325112at2759"/>
<dbReference type="PANTHER" id="PTHR12894">
    <property type="entry name" value="CNH DOMAIN CONTAINING"/>
    <property type="match status" value="1"/>
</dbReference>
<dbReference type="SUPFAM" id="SSF50978">
    <property type="entry name" value="WD40 repeat-like"/>
    <property type="match status" value="1"/>
</dbReference>
<feature type="domain" description="CNH" evidence="5">
    <location>
        <begin position="7"/>
        <end position="299"/>
    </location>
</feature>
<dbReference type="PROSITE" id="PS50236">
    <property type="entry name" value="CHCR"/>
    <property type="match status" value="1"/>
</dbReference>
<dbReference type="GO" id="GO:0034058">
    <property type="term" value="P:endosomal vesicle fusion"/>
    <property type="evidence" value="ECO:0007669"/>
    <property type="project" value="TreeGrafter"/>
</dbReference>
<evidence type="ECO:0000259" key="5">
    <source>
        <dbReference type="PROSITE" id="PS50219"/>
    </source>
</evidence>
<name>A0A9N8VMS2_9GLOM</name>
<dbReference type="PROSITE" id="PS50219">
    <property type="entry name" value="CNH"/>
    <property type="match status" value="1"/>
</dbReference>
<dbReference type="Pfam" id="PF10366">
    <property type="entry name" value="Vps39_1"/>
    <property type="match status" value="1"/>
</dbReference>
<dbReference type="SMART" id="SM00036">
    <property type="entry name" value="CNH"/>
    <property type="match status" value="1"/>
</dbReference>
<dbReference type="InterPro" id="IPR019452">
    <property type="entry name" value="VPS39/TGF_beta_rcpt-assoc_1"/>
</dbReference>
<dbReference type="InterPro" id="IPR019453">
    <property type="entry name" value="VPS39/TGFA1_Znf"/>
</dbReference>
<evidence type="ECO:0000313" key="6">
    <source>
        <dbReference type="EMBL" id="CAG8460069.1"/>
    </source>
</evidence>
<evidence type="ECO:0000256" key="3">
    <source>
        <dbReference type="ARBA" id="ARBA00038201"/>
    </source>
</evidence>
<dbReference type="GO" id="GO:0006886">
    <property type="term" value="P:intracellular protein transport"/>
    <property type="evidence" value="ECO:0007669"/>
    <property type="project" value="UniProtKB-UniRule"/>
</dbReference>
<gene>
    <name evidence="6" type="ORF">FCALED_LOCUS1698</name>
</gene>
<comment type="subcellular location">
    <subcellularLocation>
        <location evidence="1">Endomembrane system</location>
        <topology evidence="1">Peripheral membrane protein</topology>
    </subcellularLocation>
</comment>
<proteinExistence type="inferred from homology"/>
<dbReference type="InterPro" id="IPR036322">
    <property type="entry name" value="WD40_repeat_dom_sf"/>
</dbReference>
<accession>A0A9N8VMS2</accession>
<dbReference type="GO" id="GO:0005737">
    <property type="term" value="C:cytoplasm"/>
    <property type="evidence" value="ECO:0007669"/>
    <property type="project" value="TreeGrafter"/>
</dbReference>